<gene>
    <name evidence="4" type="ORF">A8145_01655</name>
</gene>
<proteinExistence type="inferred from homology"/>
<dbReference type="InterPro" id="IPR020557">
    <property type="entry name" value="Fumarate_lyase_CS"/>
</dbReference>
<dbReference type="GO" id="GO:0047472">
    <property type="term" value="F:3-carboxy-cis,cis-muconate cycloisomerase activity"/>
    <property type="evidence" value="ECO:0007669"/>
    <property type="project" value="UniProtKB-UniRule"/>
</dbReference>
<dbReference type="Proteomes" id="UP000093737">
    <property type="component" value="Unassembled WGS sequence"/>
</dbReference>
<evidence type="ECO:0000256" key="2">
    <source>
        <dbReference type="NCBIfam" id="TIGR02426"/>
    </source>
</evidence>
<dbReference type="GO" id="GO:0019619">
    <property type="term" value="P:3,4-dihydroxybenzoate catabolic process"/>
    <property type="evidence" value="ECO:0007669"/>
    <property type="project" value="InterPro"/>
</dbReference>
<dbReference type="InterPro" id="IPR008948">
    <property type="entry name" value="L-Aspartase-like"/>
</dbReference>
<organism evidence="4 5">
    <name type="scientific">Rhizobium loti</name>
    <name type="common">Mesorhizobium loti</name>
    <dbReference type="NCBI Taxonomy" id="381"/>
    <lineage>
        <taxon>Bacteria</taxon>
        <taxon>Pseudomonadati</taxon>
        <taxon>Pseudomonadota</taxon>
        <taxon>Alphaproteobacteria</taxon>
        <taxon>Hyphomicrobiales</taxon>
        <taxon>Phyllobacteriaceae</taxon>
        <taxon>Mesorhizobium</taxon>
    </lineage>
</organism>
<sequence length="350" mass="37190">MTISAFDHPLLSAFLGDEEAARHFSVEAEIEAMLAFESALAEAEAENGIITRDAAVAIGVVLASFRPDTTLLRAAAAKDGVIVPELVRQLRVVVGEPHGDKVHFGATSQDVIDTGLVLRLKSVVDHLGLLLTETVLRLTSLEERFGGRALTGMTRMQPAIPIQVADRVNAWRGPLRRHRERLSEQSGRLLVVQFGGAAGTLEKLGDKGPTVRAVLAAKLGLGDAPQWHSQRDALVDFTGWLSLLTGSLGKFGQDIALMAQGGADITLSGGGGSSAMPHKQNPVKAEALVALARFNATQLSGMHQALVHEQERSGAAWTLEWLLLPQMVVATAASLRLAAELAAQIESLGH</sequence>
<evidence type="ECO:0000256" key="1">
    <source>
        <dbReference type="ARBA" id="ARBA00034772"/>
    </source>
</evidence>
<dbReference type="InterPro" id="IPR000362">
    <property type="entry name" value="Fumarate_lyase_fam"/>
</dbReference>
<evidence type="ECO:0000313" key="5">
    <source>
        <dbReference type="Proteomes" id="UP000093737"/>
    </source>
</evidence>
<dbReference type="GO" id="GO:0016829">
    <property type="term" value="F:lyase activity"/>
    <property type="evidence" value="ECO:0007669"/>
    <property type="project" value="UniProtKB-ARBA"/>
</dbReference>
<evidence type="ECO:0000313" key="4">
    <source>
        <dbReference type="EMBL" id="OBQ71604.1"/>
    </source>
</evidence>
<dbReference type="EC" id="5.5.1.2" evidence="2"/>
<dbReference type="PROSITE" id="PS00163">
    <property type="entry name" value="FUMARATE_LYASES"/>
    <property type="match status" value="1"/>
</dbReference>
<dbReference type="NCBIfam" id="TIGR02426">
    <property type="entry name" value="protocat_pcaB"/>
    <property type="match status" value="1"/>
</dbReference>
<comment type="caution">
    <text evidence="4">The sequence shown here is derived from an EMBL/GenBank/DDBJ whole genome shotgun (WGS) entry which is preliminary data.</text>
</comment>
<dbReference type="PRINTS" id="PR00149">
    <property type="entry name" value="FUMRATELYASE"/>
</dbReference>
<protein>
    <recommendedName>
        <fullName evidence="2">3-carboxy-cis,cis-muconate cycloisomerase</fullName>
        <ecNumber evidence="2">5.5.1.2</ecNumber>
    </recommendedName>
</protein>
<dbReference type="EMBL" id="LYTK01000001">
    <property type="protein sequence ID" value="OBQ71604.1"/>
    <property type="molecule type" value="Genomic_DNA"/>
</dbReference>
<name>A0A6M7U643_RHILI</name>
<dbReference type="PANTHER" id="PTHR43172">
    <property type="entry name" value="ADENYLOSUCCINATE LYASE"/>
    <property type="match status" value="1"/>
</dbReference>
<accession>A0A6M7U643</accession>
<dbReference type="PRINTS" id="PR00145">
    <property type="entry name" value="ARGSUCLYASE"/>
</dbReference>
<feature type="domain" description="Fumarate lyase N-terminal" evidence="3">
    <location>
        <begin position="22"/>
        <end position="291"/>
    </location>
</feature>
<evidence type="ECO:0000259" key="3">
    <source>
        <dbReference type="Pfam" id="PF00206"/>
    </source>
</evidence>
<dbReference type="SUPFAM" id="SSF48557">
    <property type="entry name" value="L-aspartase-like"/>
    <property type="match status" value="1"/>
</dbReference>
<dbReference type="InterPro" id="IPR022761">
    <property type="entry name" value="Fumarate_lyase_N"/>
</dbReference>
<dbReference type="InterPro" id="IPR012789">
    <property type="entry name" value="Protocat_PcaB-like"/>
</dbReference>
<dbReference type="Gene3D" id="1.20.200.10">
    <property type="entry name" value="Fumarase/aspartase (Central domain)"/>
    <property type="match status" value="1"/>
</dbReference>
<reference evidence="4 5" key="1">
    <citation type="submission" date="2016-05" db="EMBL/GenBank/DDBJ databases">
        <authorList>
            <person name="Ramsay J.P."/>
        </authorList>
    </citation>
    <scope>NUCLEOTIDE SEQUENCE [LARGE SCALE GENOMIC DNA]</scope>
    <source>
        <strain evidence="4 5">NZP2042</strain>
    </source>
</reference>
<dbReference type="RefSeq" id="WP_056564571.1">
    <property type="nucleotide sequence ID" value="NZ_CP033334.1"/>
</dbReference>
<comment type="similarity">
    <text evidence="1">Belongs to the class-II fumarase/aspartase family.</text>
</comment>
<dbReference type="NCBIfam" id="NF004631">
    <property type="entry name" value="PRK05975.1"/>
    <property type="match status" value="1"/>
</dbReference>
<dbReference type="Pfam" id="PF00206">
    <property type="entry name" value="Lyase_1"/>
    <property type="match status" value="1"/>
</dbReference>
<dbReference type="PANTHER" id="PTHR43172:SF2">
    <property type="entry name" value="ADENYLOSUCCINATE LYASE C-TERMINAL DOMAIN-CONTAINING PROTEIN"/>
    <property type="match status" value="1"/>
</dbReference>
<dbReference type="AlphaFoldDB" id="A0A6M7U643"/>